<evidence type="ECO:0000256" key="1">
    <source>
        <dbReference type="SAM" id="MobiDB-lite"/>
    </source>
</evidence>
<feature type="compositionally biased region" description="Low complexity" evidence="1">
    <location>
        <begin position="255"/>
        <end position="266"/>
    </location>
</feature>
<name>A0ABW0AC23_9ACTN</name>
<dbReference type="SUPFAM" id="SSF55729">
    <property type="entry name" value="Acyl-CoA N-acyltransferases (Nat)"/>
    <property type="match status" value="1"/>
</dbReference>
<evidence type="ECO:0000259" key="2">
    <source>
        <dbReference type="PROSITE" id="PS51186"/>
    </source>
</evidence>
<keyword evidence="4" id="KW-1185">Reference proteome</keyword>
<accession>A0ABW0AC23</accession>
<dbReference type="InterPro" id="IPR000182">
    <property type="entry name" value="GNAT_dom"/>
</dbReference>
<dbReference type="InterPro" id="IPR016181">
    <property type="entry name" value="Acyl_CoA_acyltransferase"/>
</dbReference>
<protein>
    <submittedName>
        <fullName evidence="3">GNAT family N-acetyltransferase</fullName>
    </submittedName>
</protein>
<comment type="caution">
    <text evidence="3">The sequence shown here is derived from an EMBL/GenBank/DDBJ whole genome shotgun (WGS) entry which is preliminary data.</text>
</comment>
<dbReference type="PROSITE" id="PS51186">
    <property type="entry name" value="GNAT"/>
    <property type="match status" value="1"/>
</dbReference>
<gene>
    <name evidence="3" type="ORF">ACFPRH_00065</name>
</gene>
<organism evidence="3 4">
    <name type="scientific">Streptomyces amakusaensis</name>
    <dbReference type="NCBI Taxonomy" id="67271"/>
    <lineage>
        <taxon>Bacteria</taxon>
        <taxon>Bacillati</taxon>
        <taxon>Actinomycetota</taxon>
        <taxon>Actinomycetes</taxon>
        <taxon>Kitasatosporales</taxon>
        <taxon>Streptomycetaceae</taxon>
        <taxon>Streptomyces</taxon>
    </lineage>
</organism>
<dbReference type="EMBL" id="JBHSKP010000001">
    <property type="protein sequence ID" value="MFC5150120.1"/>
    <property type="molecule type" value="Genomic_DNA"/>
</dbReference>
<feature type="region of interest" description="Disordered" evidence="1">
    <location>
        <begin position="253"/>
        <end position="277"/>
    </location>
</feature>
<proteinExistence type="predicted"/>
<reference evidence="4" key="1">
    <citation type="journal article" date="2019" name="Int. J. Syst. Evol. Microbiol.">
        <title>The Global Catalogue of Microorganisms (GCM) 10K type strain sequencing project: providing services to taxonomists for standard genome sequencing and annotation.</title>
        <authorList>
            <consortium name="The Broad Institute Genomics Platform"/>
            <consortium name="The Broad Institute Genome Sequencing Center for Infectious Disease"/>
            <person name="Wu L."/>
            <person name="Ma J."/>
        </authorList>
    </citation>
    <scope>NUCLEOTIDE SEQUENCE [LARGE SCALE GENOMIC DNA]</scope>
    <source>
        <strain evidence="4">PCU 266</strain>
    </source>
</reference>
<dbReference type="Proteomes" id="UP001596160">
    <property type="component" value="Unassembled WGS sequence"/>
</dbReference>
<dbReference type="Gene3D" id="3.40.630.30">
    <property type="match status" value="1"/>
</dbReference>
<evidence type="ECO:0000313" key="4">
    <source>
        <dbReference type="Proteomes" id="UP001596160"/>
    </source>
</evidence>
<sequence length="277" mass="29767">MDHERTLALFDRRVRREAVPDSPGARVERVGPVVRQTGGENDWNGVLWSGLDERTADAAIAAQIGHYTALGLDFEWKLYSHDLPGDLGERLLGAGFAAEPPEALMVAETSALNTSARPPEGVRLVEVTDAAGVELMARAQERAFGERPTRLREQLLSQLGLDTVVMTVALAGDEPVCAARLELNPAAGFAGLWGGGTVPAWRGRGVYRAMVAHRAAVAAARGHGHLQVDASDESRPILLRLGFTRLSTTTPHLYSVPRRPVSPTRPGVLSKASPNRP</sequence>
<feature type="domain" description="N-acetyltransferase" evidence="2">
    <location>
        <begin position="122"/>
        <end position="259"/>
    </location>
</feature>
<evidence type="ECO:0000313" key="3">
    <source>
        <dbReference type="EMBL" id="MFC5150120.1"/>
    </source>
</evidence>
<dbReference type="RefSeq" id="WP_344472818.1">
    <property type="nucleotide sequence ID" value="NZ_BAAASB010000002.1"/>
</dbReference>